<name>A0A0V1L8F0_9BILA</name>
<proteinExistence type="predicted"/>
<gene>
    <name evidence="1" type="ORF">T02_15110</name>
</gene>
<dbReference type="Proteomes" id="UP000054721">
    <property type="component" value="Unassembled WGS sequence"/>
</dbReference>
<evidence type="ECO:0000313" key="1">
    <source>
        <dbReference type="EMBL" id="KRZ55808.1"/>
    </source>
</evidence>
<reference evidence="1 2" key="1">
    <citation type="submission" date="2015-05" db="EMBL/GenBank/DDBJ databases">
        <title>Evolution of Trichinella species and genotypes.</title>
        <authorList>
            <person name="Korhonen P.K."/>
            <person name="Edoardo P."/>
            <person name="Giuseppe L.R."/>
            <person name="Gasser R.B."/>
        </authorList>
    </citation>
    <scope>NUCLEOTIDE SEQUENCE [LARGE SCALE GENOMIC DNA]</scope>
    <source>
        <strain evidence="1">ISS10</strain>
    </source>
</reference>
<dbReference type="AlphaFoldDB" id="A0A0V1L8F0"/>
<dbReference type="EMBL" id="JYDW01000107">
    <property type="protein sequence ID" value="KRZ55808.1"/>
    <property type="molecule type" value="Genomic_DNA"/>
</dbReference>
<organism evidence="1 2">
    <name type="scientific">Trichinella nativa</name>
    <dbReference type="NCBI Taxonomy" id="6335"/>
    <lineage>
        <taxon>Eukaryota</taxon>
        <taxon>Metazoa</taxon>
        <taxon>Ecdysozoa</taxon>
        <taxon>Nematoda</taxon>
        <taxon>Enoplea</taxon>
        <taxon>Dorylaimia</taxon>
        <taxon>Trichinellida</taxon>
        <taxon>Trichinellidae</taxon>
        <taxon>Trichinella</taxon>
    </lineage>
</organism>
<comment type="caution">
    <text evidence="1">The sequence shown here is derived from an EMBL/GenBank/DDBJ whole genome shotgun (WGS) entry which is preliminary data.</text>
</comment>
<keyword evidence="2" id="KW-1185">Reference proteome</keyword>
<accession>A0A0V1L8F0</accession>
<evidence type="ECO:0000313" key="2">
    <source>
        <dbReference type="Proteomes" id="UP000054721"/>
    </source>
</evidence>
<sequence>MFVIVMRAIRQILASFLMVSFLIFKAFDGLVHFCPFPQTLPRFGDWRVTDWLYGEWSDLIYSSLLDSVTRTFVIAVCALQDVALH</sequence>
<protein>
    <submittedName>
        <fullName evidence="1">Uncharacterized protein</fullName>
    </submittedName>
</protein>